<evidence type="ECO:0000313" key="13">
    <source>
        <dbReference type="Proteomes" id="UP000037751"/>
    </source>
</evidence>
<keyword evidence="4 10" id="KW-0677">Repeat</keyword>
<dbReference type="PROSITE" id="PS51257">
    <property type="entry name" value="PROKAR_LIPOPROTEIN"/>
    <property type="match status" value="1"/>
</dbReference>
<evidence type="ECO:0000256" key="9">
    <source>
        <dbReference type="ARBA" id="ARBA00034060"/>
    </source>
</evidence>
<feature type="repeat" description="Solcar" evidence="11">
    <location>
        <begin position="128"/>
        <end position="215"/>
    </location>
</feature>
<evidence type="ECO:0000256" key="11">
    <source>
        <dbReference type="PROSITE-ProRule" id="PRU00282"/>
    </source>
</evidence>
<dbReference type="RefSeq" id="XP_017990570.1">
    <property type="nucleotide sequence ID" value="XM_018135119.1"/>
</dbReference>
<feature type="repeat" description="Solcar" evidence="11">
    <location>
        <begin position="10"/>
        <end position="101"/>
    </location>
</feature>
<evidence type="ECO:0000256" key="3">
    <source>
        <dbReference type="ARBA" id="ARBA00022692"/>
    </source>
</evidence>
<dbReference type="VEuPathDB" id="FungiDB:Malapachy_0603"/>
<dbReference type="Gene3D" id="1.50.40.10">
    <property type="entry name" value="Mitochondrial carrier domain"/>
    <property type="match status" value="2"/>
</dbReference>
<evidence type="ECO:0000313" key="12">
    <source>
        <dbReference type="EMBL" id="KOS12938.1"/>
    </source>
</evidence>
<comment type="similarity">
    <text evidence="10">Belongs to the mitochondrial carrier (TC 2.A.29) family. SLC25A38 subfamily.</text>
</comment>
<comment type="subcellular location">
    <subcellularLocation>
        <location evidence="10">Mitochondrion inner membrane</location>
        <topology evidence="10">Multi-pass membrane protein</topology>
    </subcellularLocation>
    <subcellularLocation>
        <location evidence="1">Mitochondrion membrane</location>
        <topology evidence="1">Multi-pass membrane protein</topology>
    </subcellularLocation>
</comment>
<evidence type="ECO:0000256" key="1">
    <source>
        <dbReference type="ARBA" id="ARBA00004225"/>
    </source>
</evidence>
<keyword evidence="13" id="KW-1185">Reference proteome</keyword>
<comment type="function">
    <text evidence="10">Mitochondrial glycine transporter that imports glycine into the mitochondrial matrix. Plays an important role in providing glycine for the first enzymatic step in heme biosynthesis, the condensation of glycine with succinyl-CoA to produce 5-aminolevulinate (ALA) in the miochondrial matrix.</text>
</comment>
<evidence type="ECO:0000256" key="10">
    <source>
        <dbReference type="HAMAP-Rule" id="MF_03064"/>
    </source>
</evidence>
<protein>
    <recommendedName>
        <fullName evidence="10">Mitochondrial glycine transporter</fullName>
    </recommendedName>
    <alternativeName>
        <fullName evidence="10">Solute carrier family 25 member 38 homolog</fullName>
    </alternativeName>
</protein>
<dbReference type="Proteomes" id="UP000037751">
    <property type="component" value="Unassembled WGS sequence"/>
</dbReference>
<dbReference type="SUPFAM" id="SSF103506">
    <property type="entry name" value="Mitochondrial carrier"/>
    <property type="match status" value="1"/>
</dbReference>
<comment type="catalytic activity">
    <reaction evidence="9 10">
        <text>glycine(in) = glycine(out)</text>
        <dbReference type="Rhea" id="RHEA:70715"/>
        <dbReference type="ChEBI" id="CHEBI:57305"/>
    </reaction>
</comment>
<dbReference type="EMBL" id="LGAV01000008">
    <property type="protein sequence ID" value="KOS12938.1"/>
    <property type="molecule type" value="Genomic_DNA"/>
</dbReference>
<proteinExistence type="inferred from homology"/>
<dbReference type="GeneID" id="28726994"/>
<keyword evidence="2 10" id="KW-0813">Transport</keyword>
<name>A0A0M8MJQ6_9BASI</name>
<dbReference type="PRINTS" id="PR00926">
    <property type="entry name" value="MITOCARRIER"/>
</dbReference>
<keyword evidence="5 10" id="KW-0999">Mitochondrion inner membrane</keyword>
<dbReference type="InterPro" id="IPR023395">
    <property type="entry name" value="MCP_dom_sf"/>
</dbReference>
<comment type="caution">
    <text evidence="12">The sequence shown here is derived from an EMBL/GenBank/DDBJ whole genome shotgun (WGS) entry which is preliminary data.</text>
</comment>
<evidence type="ECO:0000256" key="8">
    <source>
        <dbReference type="ARBA" id="ARBA00023136"/>
    </source>
</evidence>
<dbReference type="PROSITE" id="PS50920">
    <property type="entry name" value="SOLCAR"/>
    <property type="match status" value="3"/>
</dbReference>
<sequence length="321" mass="34891">MSDTARGKAAPAWKTLSVGGMAGLTSCVLLQPMDLLKTRMQQERSPTVSSLSATQRLVRAFRSVVDTSGTLGLWRGTVPTIVRNVPGVAAYFYTLNELRWLVATWQIPVLSSRPGPARTQDSSTMARLSSTGNILTGAVARVSIGLVLNPISIVKARYESSHYAKDAYPTITASLRSLYHDGGFRGFFRGFSATALRDAPYAGLYLAVYEQYKVWLGQWTRAGTGAWWVVGMSGMCAGAIATVLTHPFDILKTRMQTTPKSMLEPHLASAGQRSIWGTTRHILATDGVRAFADGLGLRCARKAASSMIGWSIFELGHRWVS</sequence>
<dbReference type="AlphaFoldDB" id="A0A0M8MJQ6"/>
<gene>
    <name evidence="12" type="ORF">Malapachy_0603</name>
</gene>
<organism evidence="12 13">
    <name type="scientific">Malassezia pachydermatis</name>
    <dbReference type="NCBI Taxonomy" id="77020"/>
    <lineage>
        <taxon>Eukaryota</taxon>
        <taxon>Fungi</taxon>
        <taxon>Dikarya</taxon>
        <taxon>Basidiomycota</taxon>
        <taxon>Ustilaginomycotina</taxon>
        <taxon>Malasseziomycetes</taxon>
        <taxon>Malasseziales</taxon>
        <taxon>Malasseziaceae</taxon>
        <taxon>Malassezia</taxon>
    </lineage>
</organism>
<dbReference type="Pfam" id="PF00153">
    <property type="entry name" value="Mito_carr"/>
    <property type="match status" value="3"/>
</dbReference>
<dbReference type="PANTHER" id="PTHR46181">
    <property type="entry name" value="MITOCHONDRIAL GLYCINE TRANSPORTER"/>
    <property type="match status" value="1"/>
</dbReference>
<keyword evidence="8 10" id="KW-0472">Membrane</keyword>
<dbReference type="OrthoDB" id="1924968at2759"/>
<evidence type="ECO:0000256" key="2">
    <source>
        <dbReference type="ARBA" id="ARBA00022448"/>
    </source>
</evidence>
<reference evidence="12 13" key="1">
    <citation type="submission" date="2015-07" db="EMBL/GenBank/DDBJ databases">
        <title>Draft Genome Sequence of Malassezia furfur CBS1878 and Malassezia pachydermatis CBS1879.</title>
        <authorList>
            <person name="Triana S."/>
            <person name="Ohm R."/>
            <person name="Gonzalez A."/>
            <person name="DeCock H."/>
            <person name="Restrepo S."/>
            <person name="Celis A."/>
        </authorList>
    </citation>
    <scope>NUCLEOTIDE SEQUENCE [LARGE SCALE GENOMIC DNA]</scope>
    <source>
        <strain evidence="12 13">CBS 1879</strain>
    </source>
</reference>
<dbReference type="InterPro" id="IPR030847">
    <property type="entry name" value="Hem25/SLC25A38"/>
</dbReference>
<keyword evidence="7 10" id="KW-0496">Mitochondrion</keyword>
<keyword evidence="3 10" id="KW-0812">Transmembrane</keyword>
<evidence type="ECO:0000256" key="7">
    <source>
        <dbReference type="ARBA" id="ARBA00023128"/>
    </source>
</evidence>
<dbReference type="HAMAP" id="MF_03064">
    <property type="entry name" value="SLC25A38"/>
    <property type="match status" value="1"/>
</dbReference>
<dbReference type="InterPro" id="IPR002067">
    <property type="entry name" value="MCP"/>
</dbReference>
<feature type="repeat" description="Solcar" evidence="11">
    <location>
        <begin position="225"/>
        <end position="319"/>
    </location>
</feature>
<dbReference type="InterPro" id="IPR018108">
    <property type="entry name" value="MCP_transmembrane"/>
</dbReference>
<dbReference type="GO" id="GO:1904983">
    <property type="term" value="P:glycine import into mitochondrion"/>
    <property type="evidence" value="ECO:0007669"/>
    <property type="project" value="UniProtKB-UniRule"/>
</dbReference>
<evidence type="ECO:0000256" key="4">
    <source>
        <dbReference type="ARBA" id="ARBA00022737"/>
    </source>
</evidence>
<accession>A0A0M8MJQ6</accession>
<keyword evidence="6 10" id="KW-1133">Transmembrane helix</keyword>
<dbReference type="PANTHER" id="PTHR46181:SF3">
    <property type="entry name" value="MITOCHONDRIAL GLYCINE TRANSPORTER"/>
    <property type="match status" value="1"/>
</dbReference>
<dbReference type="GO" id="GO:0015187">
    <property type="term" value="F:glycine transmembrane transporter activity"/>
    <property type="evidence" value="ECO:0007669"/>
    <property type="project" value="UniProtKB-UniRule"/>
</dbReference>
<dbReference type="GO" id="GO:0005743">
    <property type="term" value="C:mitochondrial inner membrane"/>
    <property type="evidence" value="ECO:0007669"/>
    <property type="project" value="UniProtKB-SubCell"/>
</dbReference>
<evidence type="ECO:0000256" key="5">
    <source>
        <dbReference type="ARBA" id="ARBA00022792"/>
    </source>
</evidence>
<evidence type="ECO:0000256" key="6">
    <source>
        <dbReference type="ARBA" id="ARBA00022989"/>
    </source>
</evidence>